<dbReference type="CDD" id="cd00761">
    <property type="entry name" value="Glyco_tranf_GTA_type"/>
    <property type="match status" value="1"/>
</dbReference>
<accession>A0A9D9NJY5</accession>
<sequence length="270" mass="31637">MGQPVISVIIPVYNAENYIVECARSLLGQTYRNIEFIFIDDCSTDSSFKKLEMVVGEYPGLNVRIVRHSENKGAAASWNDGLSLATGDYIGFVDADDWIEPEMYERMCREMSRNKADVVVCGYYRDYADRTEEIMPKPATEERGKTELIRNYLAQSLTPLWNMLVKADLLKEHRIRFLDGFDWCEDFNVSSKVYYYSNNICFLDEPLYHYRDNLSSYCHTVSVRKYVSRLRNVLDLYDFFKDKEIYGGVKKAFFTEYCFPNNSICMRLRK</sequence>
<dbReference type="InterPro" id="IPR001173">
    <property type="entry name" value="Glyco_trans_2-like"/>
</dbReference>
<reference evidence="4" key="1">
    <citation type="submission" date="2020-10" db="EMBL/GenBank/DDBJ databases">
        <authorList>
            <person name="Gilroy R."/>
        </authorList>
    </citation>
    <scope>NUCLEOTIDE SEQUENCE</scope>
    <source>
        <strain evidence="4">6919</strain>
    </source>
</reference>
<feature type="domain" description="Glycosyltransferase 2-like" evidence="3">
    <location>
        <begin position="7"/>
        <end position="156"/>
    </location>
</feature>
<evidence type="ECO:0000256" key="2">
    <source>
        <dbReference type="ARBA" id="ARBA00022679"/>
    </source>
</evidence>
<keyword evidence="1" id="KW-0328">Glycosyltransferase</keyword>
<dbReference type="PANTHER" id="PTHR22916:SF51">
    <property type="entry name" value="GLYCOSYLTRANSFERASE EPSH-RELATED"/>
    <property type="match status" value="1"/>
</dbReference>
<dbReference type="Gene3D" id="3.90.550.10">
    <property type="entry name" value="Spore Coat Polysaccharide Biosynthesis Protein SpsA, Chain A"/>
    <property type="match status" value="1"/>
</dbReference>
<dbReference type="PANTHER" id="PTHR22916">
    <property type="entry name" value="GLYCOSYLTRANSFERASE"/>
    <property type="match status" value="1"/>
</dbReference>
<evidence type="ECO:0000313" key="5">
    <source>
        <dbReference type="Proteomes" id="UP000823598"/>
    </source>
</evidence>
<organism evidence="4 5">
    <name type="scientific">Candidatus Limisoma faecipullorum</name>
    <dbReference type="NCBI Taxonomy" id="2840854"/>
    <lineage>
        <taxon>Bacteria</taxon>
        <taxon>Pseudomonadati</taxon>
        <taxon>Bacteroidota</taxon>
        <taxon>Bacteroidia</taxon>
        <taxon>Bacteroidales</taxon>
        <taxon>Candidatus Limisoma</taxon>
    </lineage>
</organism>
<evidence type="ECO:0000313" key="4">
    <source>
        <dbReference type="EMBL" id="MBO8476281.1"/>
    </source>
</evidence>
<dbReference type="SUPFAM" id="SSF53448">
    <property type="entry name" value="Nucleotide-diphospho-sugar transferases"/>
    <property type="match status" value="1"/>
</dbReference>
<evidence type="ECO:0000256" key="1">
    <source>
        <dbReference type="ARBA" id="ARBA00022676"/>
    </source>
</evidence>
<dbReference type="Proteomes" id="UP000823598">
    <property type="component" value="Unassembled WGS sequence"/>
</dbReference>
<evidence type="ECO:0000259" key="3">
    <source>
        <dbReference type="Pfam" id="PF00535"/>
    </source>
</evidence>
<comment type="caution">
    <text evidence="4">The sequence shown here is derived from an EMBL/GenBank/DDBJ whole genome shotgun (WGS) entry which is preliminary data.</text>
</comment>
<dbReference type="AlphaFoldDB" id="A0A9D9NJY5"/>
<proteinExistence type="predicted"/>
<gene>
    <name evidence="4" type="ORF">IAB88_04745</name>
</gene>
<dbReference type="EMBL" id="JADIMC010000054">
    <property type="protein sequence ID" value="MBO8476281.1"/>
    <property type="molecule type" value="Genomic_DNA"/>
</dbReference>
<dbReference type="Pfam" id="PF00535">
    <property type="entry name" value="Glycos_transf_2"/>
    <property type="match status" value="1"/>
</dbReference>
<reference evidence="4" key="2">
    <citation type="journal article" date="2021" name="PeerJ">
        <title>Extensive microbial diversity within the chicken gut microbiome revealed by metagenomics and culture.</title>
        <authorList>
            <person name="Gilroy R."/>
            <person name="Ravi A."/>
            <person name="Getino M."/>
            <person name="Pursley I."/>
            <person name="Horton D.L."/>
            <person name="Alikhan N.F."/>
            <person name="Baker D."/>
            <person name="Gharbi K."/>
            <person name="Hall N."/>
            <person name="Watson M."/>
            <person name="Adriaenssens E.M."/>
            <person name="Foster-Nyarko E."/>
            <person name="Jarju S."/>
            <person name="Secka A."/>
            <person name="Antonio M."/>
            <person name="Oren A."/>
            <person name="Chaudhuri R.R."/>
            <person name="La Ragione R."/>
            <person name="Hildebrand F."/>
            <person name="Pallen M.J."/>
        </authorList>
    </citation>
    <scope>NUCLEOTIDE SEQUENCE</scope>
    <source>
        <strain evidence="4">6919</strain>
    </source>
</reference>
<name>A0A9D9NJY5_9BACT</name>
<dbReference type="GO" id="GO:0016758">
    <property type="term" value="F:hexosyltransferase activity"/>
    <property type="evidence" value="ECO:0007669"/>
    <property type="project" value="UniProtKB-ARBA"/>
</dbReference>
<keyword evidence="2" id="KW-0808">Transferase</keyword>
<protein>
    <submittedName>
        <fullName evidence="4">Glycosyltransferase family 2 protein</fullName>
    </submittedName>
</protein>
<dbReference type="InterPro" id="IPR029044">
    <property type="entry name" value="Nucleotide-diphossugar_trans"/>
</dbReference>